<evidence type="ECO:0000256" key="11">
    <source>
        <dbReference type="RuleBase" id="RU004423"/>
    </source>
</evidence>
<dbReference type="Gene3D" id="1.20.1070.10">
    <property type="entry name" value="Rhodopsin 7-helix transmembrane proteins"/>
    <property type="match status" value="1"/>
</dbReference>
<feature type="transmembrane region" description="Helical" evidence="13">
    <location>
        <begin position="134"/>
        <end position="154"/>
    </location>
</feature>
<keyword evidence="8 12" id="KW-0472">Membrane</keyword>
<dbReference type="Proteomes" id="UP000824782">
    <property type="component" value="Unassembled WGS sequence"/>
</dbReference>
<keyword evidence="7 12" id="KW-0297">G-protein coupled receptor</keyword>
<keyword evidence="6 13" id="KW-1133">Transmembrane helix</keyword>
<comment type="caution">
    <text evidence="14">The sequence shown here is derived from an EMBL/GenBank/DDBJ whole genome shotgun (WGS) entry which is preliminary data.</text>
</comment>
<feature type="transmembrane region" description="Helical" evidence="13">
    <location>
        <begin position="105"/>
        <end position="122"/>
    </location>
</feature>
<feature type="transmembrane region" description="Helical" evidence="13">
    <location>
        <begin position="232"/>
        <end position="253"/>
    </location>
</feature>
<evidence type="ECO:0000256" key="12">
    <source>
        <dbReference type="RuleBase" id="RU004424"/>
    </source>
</evidence>
<name>A0AAV6ZIH2_ENGPU</name>
<evidence type="ECO:0000256" key="2">
    <source>
        <dbReference type="ARBA" id="ARBA00007376"/>
    </source>
</evidence>
<dbReference type="GO" id="GO:0033038">
    <property type="term" value="F:bitter taste receptor activity"/>
    <property type="evidence" value="ECO:0007669"/>
    <property type="project" value="InterPro"/>
</dbReference>
<evidence type="ECO:0000256" key="4">
    <source>
        <dbReference type="ARBA" id="ARBA00022606"/>
    </source>
</evidence>
<dbReference type="Pfam" id="PF05296">
    <property type="entry name" value="TAS2R"/>
    <property type="match status" value="1"/>
</dbReference>
<evidence type="ECO:0000256" key="7">
    <source>
        <dbReference type="ARBA" id="ARBA00023040"/>
    </source>
</evidence>
<evidence type="ECO:0000256" key="13">
    <source>
        <dbReference type="SAM" id="Phobius"/>
    </source>
</evidence>
<evidence type="ECO:0000256" key="3">
    <source>
        <dbReference type="ARBA" id="ARBA00022480"/>
    </source>
</evidence>
<keyword evidence="4 12" id="KW-0716">Sensory transduction</keyword>
<reference evidence="14" key="1">
    <citation type="thesis" date="2020" institute="ProQuest LLC" country="789 East Eisenhower Parkway, Ann Arbor, MI, USA">
        <title>Comparative Genomics and Chromosome Evolution.</title>
        <authorList>
            <person name="Mudd A.B."/>
        </authorList>
    </citation>
    <scope>NUCLEOTIDE SEQUENCE</scope>
    <source>
        <strain evidence="14">237g6f4</strain>
        <tissue evidence="14">Blood</tissue>
    </source>
</reference>
<dbReference type="AlphaFoldDB" id="A0AAV6ZIH2"/>
<keyword evidence="5 12" id="KW-0812">Transmembrane</keyword>
<evidence type="ECO:0000256" key="1">
    <source>
        <dbReference type="ARBA" id="ARBA00004141"/>
    </source>
</evidence>
<dbReference type="GO" id="GO:0016020">
    <property type="term" value="C:membrane"/>
    <property type="evidence" value="ECO:0007669"/>
    <property type="project" value="UniProtKB-SubCell"/>
</dbReference>
<dbReference type="SUPFAM" id="SSF81321">
    <property type="entry name" value="Family A G protein-coupled receptor-like"/>
    <property type="match status" value="1"/>
</dbReference>
<dbReference type="InterPro" id="IPR007960">
    <property type="entry name" value="TAS2R"/>
</dbReference>
<evidence type="ECO:0000256" key="9">
    <source>
        <dbReference type="ARBA" id="ARBA00023170"/>
    </source>
</evidence>
<keyword evidence="10 12" id="KW-0807">Transducer</keyword>
<protein>
    <recommendedName>
        <fullName evidence="12">Taste receptor type 2</fullName>
    </recommendedName>
</protein>
<proteinExistence type="inferred from homology"/>
<dbReference type="GO" id="GO:0004930">
    <property type="term" value="F:G protein-coupled receptor activity"/>
    <property type="evidence" value="ECO:0007669"/>
    <property type="project" value="UniProtKB-KW"/>
</dbReference>
<evidence type="ECO:0000313" key="15">
    <source>
        <dbReference type="Proteomes" id="UP000824782"/>
    </source>
</evidence>
<accession>A0AAV6ZIH2</accession>
<evidence type="ECO:0000256" key="6">
    <source>
        <dbReference type="ARBA" id="ARBA00022989"/>
    </source>
</evidence>
<gene>
    <name evidence="14" type="ORF">GDO81_019913</name>
</gene>
<comment type="similarity">
    <text evidence="2 11">Belongs to the G-protein coupled receptor T2R family.</text>
</comment>
<keyword evidence="15" id="KW-1185">Reference proteome</keyword>
<organism evidence="14 15">
    <name type="scientific">Engystomops pustulosus</name>
    <name type="common">Tungara frog</name>
    <name type="synonym">Physalaemus pustulosus</name>
    <dbReference type="NCBI Taxonomy" id="76066"/>
    <lineage>
        <taxon>Eukaryota</taxon>
        <taxon>Metazoa</taxon>
        <taxon>Chordata</taxon>
        <taxon>Craniata</taxon>
        <taxon>Vertebrata</taxon>
        <taxon>Euteleostomi</taxon>
        <taxon>Amphibia</taxon>
        <taxon>Batrachia</taxon>
        <taxon>Anura</taxon>
        <taxon>Neobatrachia</taxon>
        <taxon>Hyloidea</taxon>
        <taxon>Leptodactylidae</taxon>
        <taxon>Leiuperinae</taxon>
        <taxon>Engystomops</taxon>
    </lineage>
</organism>
<keyword evidence="9 12" id="KW-0675">Receptor</keyword>
<evidence type="ECO:0000256" key="10">
    <source>
        <dbReference type="ARBA" id="ARBA00023224"/>
    </source>
</evidence>
<evidence type="ECO:0000256" key="5">
    <source>
        <dbReference type="ARBA" id="ARBA00022692"/>
    </source>
</evidence>
<sequence length="316" mass="36010">MLSALEISRVAVGITMGFTGIYLNAMIVVVNLRDRHHGRHLGSSNLLLSSIGLNNVFFQTDLVLDSIFFGFHKYIPFSREIHLRILNLLTCFASCNYWFTVWLCTYYCLRIVSFPNGVLFLLKMRISTYLRKLLVISALESCLISVLSTWNMYLEPLDNPTLNTSSLQVISIKFPYKVVMMCGTIVPLVLTLIPTGFTLSSLWRHIMMMKRNMMGSSAAQTRAHVTAARTMVLLLTLHLLLYFASLSIILHSFNVNDISQYFCWFIIFSYSTLQALVIIHGNSKLRTSGKLIIRRLRTWNLMFQGNQTGSGLHDLT</sequence>
<keyword evidence="3 12" id="KW-0919">Taste</keyword>
<feature type="transmembrane region" description="Helical" evidence="13">
    <location>
        <begin position="12"/>
        <end position="32"/>
    </location>
</feature>
<dbReference type="EMBL" id="WNYA01001295">
    <property type="protein sequence ID" value="KAG8546008.1"/>
    <property type="molecule type" value="Genomic_DNA"/>
</dbReference>
<evidence type="ECO:0000313" key="14">
    <source>
        <dbReference type="EMBL" id="KAG8546008.1"/>
    </source>
</evidence>
<feature type="transmembrane region" description="Helical" evidence="13">
    <location>
        <begin position="174"/>
        <end position="203"/>
    </location>
</feature>
<dbReference type="PANTHER" id="PTHR11394:SF47">
    <property type="entry name" value="TASTE RECEPTOR TYPE 2 MEMBER 40"/>
    <property type="match status" value="1"/>
</dbReference>
<evidence type="ECO:0000256" key="8">
    <source>
        <dbReference type="ARBA" id="ARBA00023136"/>
    </source>
</evidence>
<comment type="subcellular location">
    <subcellularLocation>
        <location evidence="1 12">Membrane</location>
        <topology evidence="1 12">Multi-pass membrane protein</topology>
    </subcellularLocation>
</comment>
<dbReference type="PANTHER" id="PTHR11394">
    <property type="entry name" value="TASTE RECEPTOR TYPE 2"/>
    <property type="match status" value="1"/>
</dbReference>
<feature type="transmembrane region" description="Helical" evidence="13">
    <location>
        <begin position="259"/>
        <end position="279"/>
    </location>
</feature>